<keyword evidence="2" id="KW-1133">Transmembrane helix</keyword>
<dbReference type="Proteomes" id="UP000193920">
    <property type="component" value="Unassembled WGS sequence"/>
</dbReference>
<gene>
    <name evidence="3" type="ORF">LY90DRAFT_21726</name>
</gene>
<sequence>MALDSASVGRTTLVIAHRLTTIRDADCILVMDKGNIIEKGTHDELMAFGSKGVYYGLVKTQELLASTDESVVSSSSEINESSTDEEFDPSEATYGQSEECLIPKEDGPLTKYRFGRNKHLSFQEPLKKNLHKYTFSEGMKYERNDLRNRQYNFKGEVVLGATKSDNLIKDDTSIHTTHDNGNEQFLDIHDLKGDQHNGTFTSTKLRNSTDEDNDDTAETKRISNYSIDSIPLNRSTTLVSEMEAKELEKSLKYDKKNNRYIQKEEDFSKRNTIPIRKLWGLIKGFRKIFILSIIGSTFNGCIQPAFSIYLL</sequence>
<keyword evidence="2" id="KW-0812">Transmembrane</keyword>
<evidence type="ECO:0000256" key="2">
    <source>
        <dbReference type="SAM" id="Phobius"/>
    </source>
</evidence>
<name>A0A1Y2CC77_9FUNG</name>
<dbReference type="STRING" id="1754190.A0A1Y2CC77"/>
<evidence type="ECO:0000313" key="4">
    <source>
        <dbReference type="Proteomes" id="UP000193920"/>
    </source>
</evidence>
<evidence type="ECO:0000256" key="1">
    <source>
        <dbReference type="SAM" id="MobiDB-lite"/>
    </source>
</evidence>
<dbReference type="PANTHER" id="PTHR43394:SF1">
    <property type="entry name" value="ATP-BINDING CASSETTE SUB-FAMILY B MEMBER 10, MITOCHONDRIAL"/>
    <property type="match status" value="1"/>
</dbReference>
<dbReference type="PANTHER" id="PTHR43394">
    <property type="entry name" value="ATP-DEPENDENT PERMEASE MDL1, MITOCHONDRIAL"/>
    <property type="match status" value="1"/>
</dbReference>
<proteinExistence type="predicted"/>
<feature type="transmembrane region" description="Helical" evidence="2">
    <location>
        <begin position="288"/>
        <end position="310"/>
    </location>
</feature>
<dbReference type="GO" id="GO:0090374">
    <property type="term" value="P:oligopeptide export from mitochondrion"/>
    <property type="evidence" value="ECO:0007669"/>
    <property type="project" value="TreeGrafter"/>
</dbReference>
<feature type="region of interest" description="Disordered" evidence="1">
    <location>
        <begin position="69"/>
        <end position="95"/>
    </location>
</feature>
<feature type="compositionally biased region" description="Low complexity" evidence="1">
    <location>
        <begin position="69"/>
        <end position="81"/>
    </location>
</feature>
<dbReference type="GO" id="GO:0005743">
    <property type="term" value="C:mitochondrial inner membrane"/>
    <property type="evidence" value="ECO:0007669"/>
    <property type="project" value="TreeGrafter"/>
</dbReference>
<dbReference type="EMBL" id="MCOG01000113">
    <property type="protein sequence ID" value="ORY44639.1"/>
    <property type="molecule type" value="Genomic_DNA"/>
</dbReference>
<dbReference type="InterPro" id="IPR027417">
    <property type="entry name" value="P-loop_NTPase"/>
</dbReference>
<evidence type="ECO:0008006" key="5">
    <source>
        <dbReference type="Google" id="ProtNLM"/>
    </source>
</evidence>
<dbReference type="InterPro" id="IPR039421">
    <property type="entry name" value="Type_1_exporter"/>
</dbReference>
<dbReference type="Gene3D" id="3.40.50.300">
    <property type="entry name" value="P-loop containing nucleotide triphosphate hydrolases"/>
    <property type="match status" value="1"/>
</dbReference>
<keyword evidence="4" id="KW-1185">Reference proteome</keyword>
<organism evidence="3 4">
    <name type="scientific">Neocallimastix californiae</name>
    <dbReference type="NCBI Taxonomy" id="1754190"/>
    <lineage>
        <taxon>Eukaryota</taxon>
        <taxon>Fungi</taxon>
        <taxon>Fungi incertae sedis</taxon>
        <taxon>Chytridiomycota</taxon>
        <taxon>Chytridiomycota incertae sedis</taxon>
        <taxon>Neocallimastigomycetes</taxon>
        <taxon>Neocallimastigales</taxon>
        <taxon>Neocallimastigaceae</taxon>
        <taxon>Neocallimastix</taxon>
    </lineage>
</organism>
<reference evidence="3 4" key="1">
    <citation type="submission" date="2016-08" db="EMBL/GenBank/DDBJ databases">
        <title>A Parts List for Fungal Cellulosomes Revealed by Comparative Genomics.</title>
        <authorList>
            <consortium name="DOE Joint Genome Institute"/>
            <person name="Haitjema C.H."/>
            <person name="Gilmore S.P."/>
            <person name="Henske J.K."/>
            <person name="Solomon K.V."/>
            <person name="De Groot R."/>
            <person name="Kuo A."/>
            <person name="Mondo S.J."/>
            <person name="Salamov A.A."/>
            <person name="Labutti K."/>
            <person name="Zhao Z."/>
            <person name="Chiniquy J."/>
            <person name="Barry K."/>
            <person name="Brewer H.M."/>
            <person name="Purvine S.O."/>
            <person name="Wright A.T."/>
            <person name="Boxma B."/>
            <person name="Van Alen T."/>
            <person name="Hackstein J.H."/>
            <person name="Baker S.E."/>
            <person name="Grigoriev I.V."/>
            <person name="O'Malley M.A."/>
        </authorList>
    </citation>
    <scope>NUCLEOTIDE SEQUENCE [LARGE SCALE GENOMIC DNA]</scope>
    <source>
        <strain evidence="3 4">G1</strain>
    </source>
</reference>
<dbReference type="AlphaFoldDB" id="A0A1Y2CC77"/>
<accession>A0A1Y2CC77</accession>
<protein>
    <recommendedName>
        <fullName evidence="5">P-loop containing nucleoside triphosphate hydrolase protein</fullName>
    </recommendedName>
</protein>
<dbReference type="OrthoDB" id="6500128at2759"/>
<comment type="caution">
    <text evidence="3">The sequence shown here is derived from an EMBL/GenBank/DDBJ whole genome shotgun (WGS) entry which is preliminary data.</text>
</comment>
<evidence type="ECO:0000313" key="3">
    <source>
        <dbReference type="EMBL" id="ORY44639.1"/>
    </source>
</evidence>
<keyword evidence="2" id="KW-0472">Membrane</keyword>
<dbReference type="GO" id="GO:0015421">
    <property type="term" value="F:ABC-type oligopeptide transporter activity"/>
    <property type="evidence" value="ECO:0007669"/>
    <property type="project" value="TreeGrafter"/>
</dbReference>
<dbReference type="SUPFAM" id="SSF52540">
    <property type="entry name" value="P-loop containing nucleoside triphosphate hydrolases"/>
    <property type="match status" value="1"/>
</dbReference>